<protein>
    <recommendedName>
        <fullName evidence="3">Core-binding (CB) domain-containing protein</fullName>
    </recommendedName>
</protein>
<gene>
    <name evidence="4" type="ORF">AKL21_12715</name>
</gene>
<dbReference type="Proteomes" id="UP000216797">
    <property type="component" value="Unassembled WGS sequence"/>
</dbReference>
<dbReference type="EMBL" id="LHUG01000018">
    <property type="protein sequence ID" value="PAA99821.1"/>
    <property type="molecule type" value="Genomic_DNA"/>
</dbReference>
<evidence type="ECO:0000256" key="2">
    <source>
        <dbReference type="PROSITE-ProRule" id="PRU01248"/>
    </source>
</evidence>
<organism evidence="4 5">
    <name type="scientific">Enterococcus canintestini</name>
    <dbReference type="NCBI Taxonomy" id="317010"/>
    <lineage>
        <taxon>Bacteria</taxon>
        <taxon>Bacillati</taxon>
        <taxon>Bacillota</taxon>
        <taxon>Bacilli</taxon>
        <taxon>Lactobacillales</taxon>
        <taxon>Enterococcaceae</taxon>
        <taxon>Enterococcus</taxon>
    </lineage>
</organism>
<dbReference type="PROSITE" id="PS51900">
    <property type="entry name" value="CB"/>
    <property type="match status" value="1"/>
</dbReference>
<keyword evidence="1 2" id="KW-0238">DNA-binding</keyword>
<evidence type="ECO:0000313" key="4">
    <source>
        <dbReference type="EMBL" id="PAA99821.1"/>
    </source>
</evidence>
<evidence type="ECO:0000256" key="1">
    <source>
        <dbReference type="ARBA" id="ARBA00023125"/>
    </source>
</evidence>
<sequence>MTISKVKGKYKVDVSFGVDPITGKRIRKKLYGIDTLAKAKIIESELRQTNTTKLMKDRNTITFEQLAELFFEQTKHEHKPSYNYSKQANFKSHLLPYFKNADVRNISRSHIREFREELIDNSNLSYNTINKIILLLKKIFDVAVDEEIIETNPCLKIKNLRIEKKEMEFWTPDEFSQFLDYLKEEQFKGQTVVSTPKTKSSIGFEKDQNSRFPAFPRGIANR</sequence>
<feature type="domain" description="Core-binding (CB)" evidence="3">
    <location>
        <begin position="61"/>
        <end position="144"/>
    </location>
</feature>
<dbReference type="InterPro" id="IPR011010">
    <property type="entry name" value="DNA_brk_join_enz"/>
</dbReference>
<dbReference type="InterPro" id="IPR010998">
    <property type="entry name" value="Integrase_recombinase_N"/>
</dbReference>
<name>A0A267HNH3_9ENTE</name>
<dbReference type="Pfam" id="PF14659">
    <property type="entry name" value="Phage_int_SAM_3"/>
    <property type="match status" value="1"/>
</dbReference>
<dbReference type="AlphaFoldDB" id="A0A267HNH3"/>
<dbReference type="SUPFAM" id="SSF56349">
    <property type="entry name" value="DNA breaking-rejoining enzymes"/>
    <property type="match status" value="1"/>
</dbReference>
<keyword evidence="5" id="KW-1185">Reference proteome</keyword>
<evidence type="ECO:0000313" key="5">
    <source>
        <dbReference type="Proteomes" id="UP000216797"/>
    </source>
</evidence>
<proteinExistence type="predicted"/>
<dbReference type="GO" id="GO:0015074">
    <property type="term" value="P:DNA integration"/>
    <property type="evidence" value="ECO:0007669"/>
    <property type="project" value="InterPro"/>
</dbReference>
<evidence type="ECO:0000259" key="3">
    <source>
        <dbReference type="PROSITE" id="PS51900"/>
    </source>
</evidence>
<dbReference type="InterPro" id="IPR044068">
    <property type="entry name" value="CB"/>
</dbReference>
<dbReference type="RefSeq" id="WP_095007194.1">
    <property type="nucleotide sequence ID" value="NZ_LHUG01000018.1"/>
</dbReference>
<accession>A0A267HNH3</accession>
<dbReference type="Gene3D" id="1.10.150.130">
    <property type="match status" value="1"/>
</dbReference>
<comment type="caution">
    <text evidence="4">The sequence shown here is derived from an EMBL/GenBank/DDBJ whole genome shotgun (WGS) entry which is preliminary data.</text>
</comment>
<dbReference type="GO" id="GO:0003677">
    <property type="term" value="F:DNA binding"/>
    <property type="evidence" value="ECO:0007669"/>
    <property type="project" value="UniProtKB-UniRule"/>
</dbReference>
<reference evidence="4 5" key="1">
    <citation type="submission" date="2015-08" db="EMBL/GenBank/DDBJ databases">
        <title>Enterococcus genome sequence.</title>
        <authorList>
            <person name="Acedo J.Z."/>
            <person name="Vederas J.C."/>
        </authorList>
    </citation>
    <scope>NUCLEOTIDE SEQUENCE [LARGE SCALE GENOMIC DNA]</scope>
    <source>
        <strain evidence="4 5">49</strain>
    </source>
</reference>
<dbReference type="InterPro" id="IPR004107">
    <property type="entry name" value="Integrase_SAM-like_N"/>
</dbReference>